<dbReference type="Pfam" id="PF03729">
    <property type="entry name" value="DUF308"/>
    <property type="match status" value="1"/>
</dbReference>
<sequence length="185" mass="20371">MNNPVNAMLSKGWKWFVMVGAVVTLGGIFAISLPVAVGVTITAIIGAIFLVLGIVQLYHIFSIPKWKSNFWYVISALFYLIGGIMIIAEPYVGLFTITIMMITIMLFNGVTRMFFGLNSRNNLAGWRWIVVSGLTSTAIAGYFFSLMGNPEFSLSILGVFIGVSFLFEGLSFIFIGLQMKKAIVK</sequence>
<dbReference type="RefSeq" id="WP_248948882.1">
    <property type="nucleotide sequence ID" value="NZ_JAKILB010000002.1"/>
</dbReference>
<name>A0A9X1ZB22_9GAMM</name>
<dbReference type="PANTHER" id="PTHR34989">
    <property type="entry name" value="PROTEIN HDED"/>
    <property type="match status" value="1"/>
</dbReference>
<comment type="caution">
    <text evidence="2">The sequence shown here is derived from an EMBL/GenBank/DDBJ whole genome shotgun (WGS) entry which is preliminary data.</text>
</comment>
<feature type="transmembrane region" description="Helical" evidence="1">
    <location>
        <begin position="37"/>
        <end position="58"/>
    </location>
</feature>
<proteinExistence type="predicted"/>
<dbReference type="EMBL" id="JAKILB010000002">
    <property type="protein sequence ID" value="MCL1137757.1"/>
    <property type="molecule type" value="Genomic_DNA"/>
</dbReference>
<dbReference type="GO" id="GO:0005886">
    <property type="term" value="C:plasma membrane"/>
    <property type="evidence" value="ECO:0007669"/>
    <property type="project" value="TreeGrafter"/>
</dbReference>
<protein>
    <submittedName>
        <fullName evidence="2">DUF308 domain-containing protein</fullName>
    </submittedName>
</protein>
<dbReference type="Proteomes" id="UP001139293">
    <property type="component" value="Unassembled WGS sequence"/>
</dbReference>
<dbReference type="InterPro" id="IPR052712">
    <property type="entry name" value="Acid_resist_chaperone_HdeD"/>
</dbReference>
<dbReference type="InterPro" id="IPR005325">
    <property type="entry name" value="DUF308_memb"/>
</dbReference>
<feature type="transmembrane region" description="Helical" evidence="1">
    <location>
        <begin position="70"/>
        <end position="88"/>
    </location>
</feature>
<gene>
    <name evidence="2" type="ORF">L2740_04245</name>
</gene>
<accession>A0A9X1ZB22</accession>
<reference evidence="2" key="1">
    <citation type="submission" date="2022-01" db="EMBL/GenBank/DDBJ databases">
        <title>Whole genome-based taxonomy of the Shewanellaceae.</title>
        <authorList>
            <person name="Martin-Rodriguez A.J."/>
        </authorList>
    </citation>
    <scope>NUCLEOTIDE SEQUENCE</scope>
    <source>
        <strain evidence="2">KCTC 23973</strain>
    </source>
</reference>
<evidence type="ECO:0000313" key="3">
    <source>
        <dbReference type="Proteomes" id="UP001139293"/>
    </source>
</evidence>
<dbReference type="PANTHER" id="PTHR34989:SF1">
    <property type="entry name" value="PROTEIN HDED"/>
    <property type="match status" value="1"/>
</dbReference>
<organism evidence="2 3">
    <name type="scientific">Shewanella pneumatophori</name>
    <dbReference type="NCBI Taxonomy" id="314092"/>
    <lineage>
        <taxon>Bacteria</taxon>
        <taxon>Pseudomonadati</taxon>
        <taxon>Pseudomonadota</taxon>
        <taxon>Gammaproteobacteria</taxon>
        <taxon>Alteromonadales</taxon>
        <taxon>Shewanellaceae</taxon>
        <taxon>Shewanella</taxon>
    </lineage>
</organism>
<keyword evidence="3" id="KW-1185">Reference proteome</keyword>
<evidence type="ECO:0000256" key="1">
    <source>
        <dbReference type="SAM" id="Phobius"/>
    </source>
</evidence>
<feature type="transmembrane region" description="Helical" evidence="1">
    <location>
        <begin position="12"/>
        <end position="31"/>
    </location>
</feature>
<keyword evidence="1" id="KW-1133">Transmembrane helix</keyword>
<dbReference type="AlphaFoldDB" id="A0A9X1ZB22"/>
<keyword evidence="1" id="KW-0472">Membrane</keyword>
<feature type="transmembrane region" description="Helical" evidence="1">
    <location>
        <begin position="94"/>
        <end position="114"/>
    </location>
</feature>
<feature type="transmembrane region" description="Helical" evidence="1">
    <location>
        <begin position="126"/>
        <end position="144"/>
    </location>
</feature>
<keyword evidence="1" id="KW-0812">Transmembrane</keyword>
<evidence type="ECO:0000313" key="2">
    <source>
        <dbReference type="EMBL" id="MCL1137757.1"/>
    </source>
</evidence>
<feature type="transmembrane region" description="Helical" evidence="1">
    <location>
        <begin position="156"/>
        <end position="177"/>
    </location>
</feature>